<gene>
    <name evidence="1" type="ORF">PSE10A_57400</name>
</gene>
<evidence type="ECO:0000313" key="2">
    <source>
        <dbReference type="Proteomes" id="UP000630864"/>
    </source>
</evidence>
<proteinExistence type="predicted"/>
<name>A0A9P3EFQ3_PSEA0</name>
<dbReference type="EMBL" id="BMZW01000076">
    <property type="protein sequence ID" value="GFZ63229.1"/>
    <property type="molecule type" value="Genomic_DNA"/>
</dbReference>
<comment type="caution">
    <text evidence="1">The sequence shown here is derived from an EMBL/GenBank/DDBJ whole genome shotgun (WGS) entry which is preliminary data.</text>
</comment>
<sequence>MSNTPDSTELLPCPFCRQQDAFVEQLDSDASVVICQGLVGEHAACLARGPVGLREHELEDQPGRNAAVREWNSRAQPADHQGKPVEYGPTPGCKQCQEAENCGLTDCPECDAQLCEDVNGDGVRPGSEES</sequence>
<organism evidence="1 2">
    <name type="scientific">Pseudomonas amygdali pv. eriobotryae</name>
    <dbReference type="NCBI Taxonomy" id="129137"/>
    <lineage>
        <taxon>Bacteria</taxon>
        <taxon>Pseudomonadati</taxon>
        <taxon>Pseudomonadota</taxon>
        <taxon>Gammaproteobacteria</taxon>
        <taxon>Pseudomonadales</taxon>
        <taxon>Pseudomonadaceae</taxon>
        <taxon>Pseudomonas</taxon>
        <taxon>Pseudomonas amygdali</taxon>
    </lineage>
</organism>
<dbReference type="AlphaFoldDB" id="A0A9P3EFQ3"/>
<dbReference type="RefSeq" id="WP_189659391.1">
    <property type="nucleotide sequence ID" value="NZ_BMZW01000076.1"/>
</dbReference>
<evidence type="ECO:0000313" key="1">
    <source>
        <dbReference type="EMBL" id="GFZ63229.1"/>
    </source>
</evidence>
<accession>A0A9P3EFQ3</accession>
<reference evidence="1" key="1">
    <citation type="submission" date="2020-09" db="EMBL/GenBank/DDBJ databases">
        <title>Pseudomonas syringae pv. eriobotryae genome sequence causing loquat canker disease.</title>
        <authorList>
            <person name="Fukuda S."/>
            <person name="Tashiro H."/>
            <person name="Nagano Y."/>
        </authorList>
    </citation>
    <scope>NUCLEOTIDE SEQUENCE</scope>
    <source>
        <strain evidence="1">AM001</strain>
    </source>
</reference>
<dbReference type="Proteomes" id="UP000630864">
    <property type="component" value="Unassembled WGS sequence"/>
</dbReference>
<protein>
    <submittedName>
        <fullName evidence="1">Uncharacterized protein</fullName>
    </submittedName>
</protein>
<dbReference type="Pfam" id="PF14354">
    <property type="entry name" value="Lar_restr_allev"/>
    <property type="match status" value="1"/>
</dbReference>